<evidence type="ECO:0000313" key="1">
    <source>
        <dbReference type="EMBL" id="ABQ76046.1"/>
    </source>
</evidence>
<protein>
    <submittedName>
        <fullName evidence="1">Uncharacterized protein</fullName>
    </submittedName>
</protein>
<sequence length="220" mass="24529">MIISQCEALLGDSCLIKRIIGMRFMQRRTLLSTLSTVGAVTIVGCIGGGDEDPQFSTEGNDSELIQSAPEELILTVEDLPGNRWKQQSSVANQRIARQVFRRPTSQDSTETEGIILSVKKATEVSTAEERYAKMNPEYLTGQTVEPDESRELAIGVESMFYAWQSENQEETQNLLKMRDANVFCRLLWVVMGGPEESIPADSVTLEQIGTLGVTVHQKWR</sequence>
<organism evidence="1">
    <name type="scientific">uncultured haloarchaeon</name>
    <dbReference type="NCBI Taxonomy" id="160804"/>
    <lineage>
        <taxon>Archaea</taxon>
        <taxon>Methanobacteriati</taxon>
        <taxon>Methanobacteriota</taxon>
        <taxon>Stenosarchaea group</taxon>
        <taxon>Halobacteria</taxon>
        <taxon>Halobacteriales</taxon>
        <taxon>Halobacteriaceae</taxon>
        <taxon>environmental samples</taxon>
    </lineage>
</organism>
<reference evidence="1" key="1">
    <citation type="journal article" date="2007" name="ISME J.">
        <title>Genomic plasticity in prokaryotes: the case of the square haloarchaeon.</title>
        <authorList>
            <person name="Cuadros-Orellana S."/>
            <person name="Martin-Cuadrado A.B."/>
            <person name="Legault B."/>
            <person name="D'Auria G."/>
            <person name="Zhaxybayeva O."/>
            <person name="Papke R.T."/>
            <person name="Rodriguez-Valera F."/>
        </authorList>
    </citation>
    <scope>NUCLEOTIDE SEQUENCE</scope>
</reference>
<dbReference type="EMBL" id="EF583997">
    <property type="protein sequence ID" value="ABQ76046.1"/>
    <property type="molecule type" value="Genomic_DNA"/>
</dbReference>
<name>A5YST9_9EURY</name>
<proteinExistence type="predicted"/>
<accession>A5YST9</accession>
<dbReference type="AlphaFoldDB" id="A5YST9"/>